<reference evidence="6 7" key="1">
    <citation type="submission" date="2021-07" db="EMBL/GenBank/DDBJ databases">
        <title>Alteriqipengyuania abyssalis NZ-12B nov, sp.nov isolated from deep sea sponge in pacific ocean.</title>
        <authorList>
            <person name="Tareen S."/>
            <person name="Wink J."/>
        </authorList>
    </citation>
    <scope>NUCLEOTIDE SEQUENCE [LARGE SCALE GENOMIC DNA]</scope>
    <source>
        <strain evidence="6 7">NZ-12B</strain>
    </source>
</reference>
<keyword evidence="4" id="KW-0812">Transmembrane</keyword>
<feature type="transmembrane region" description="Helical" evidence="4">
    <location>
        <begin position="378"/>
        <end position="400"/>
    </location>
</feature>
<sequence length="627" mass="69612">MKELLSERGEVETAPRGALHTFALLLAIPLFIGALTTLIQLLAINPYPEMTRGERLDSAEMCLQHADAQEPDCQDFTPVTLPHVTTLERDTTVVGAHYRLTFDRPASDDLQAFVAPRVTDHARIEVNGIRMSPNSEPDGPLWHDWNRPIYGALPEPVLRPGGNRIDITLTQSDIGRLALYPVYVGEADAIRLTWLSRFAFRTGMVRMNIGLAAILGGAFFALWRMNRRGQGLGWLPLAMAGATIFGWQLAYPNMTPPGSWWRFASILSMHGTAYCLYMFLRDFFQERSRLAFIAVHATMAVGLAILLAGQPVAGISATGASFIGVAIAIICILWILITTPLIARADRIALVLLFGLSASCAVTAWLDSFLVRQVVRLPLGQVAVTLLFAGISWTLVQWLVEIKRQRDRLSESLRDQVRAKSAELDEMYRALGRQKEKQVVAQERQRIMLDLHDGIGGQLVNTLAYLENSGRDDPVLRNALEDALGDMALMIDSLHSDLEISAALGMIRNRLEPLLDRHHARFEWKVEGDPRFDVPTRSNVLGMMRIVQEAITNAVKHSGADVITVQTGERDIWITDNGQGFDQDVEADRHPSESGLGLKGMRQRSSDIGISLEIDTSDKGTSVHLFW</sequence>
<evidence type="ECO:0000256" key="3">
    <source>
        <dbReference type="ARBA" id="ARBA00023012"/>
    </source>
</evidence>
<comment type="caution">
    <text evidence="6">The sequence shown here is derived from an EMBL/GenBank/DDBJ whole genome shotgun (WGS) entry which is preliminary data.</text>
</comment>
<dbReference type="PANTHER" id="PTHR24421">
    <property type="entry name" value="NITRATE/NITRITE SENSOR PROTEIN NARX-RELATED"/>
    <property type="match status" value="1"/>
</dbReference>
<name>A0ABS7PGJ2_9SPHN</name>
<dbReference type="InterPro" id="IPR036890">
    <property type="entry name" value="HATPase_C_sf"/>
</dbReference>
<dbReference type="InterPro" id="IPR050482">
    <property type="entry name" value="Sensor_HK_TwoCompSys"/>
</dbReference>
<evidence type="ECO:0000313" key="7">
    <source>
        <dbReference type="Proteomes" id="UP000759298"/>
    </source>
</evidence>
<dbReference type="GO" id="GO:0016301">
    <property type="term" value="F:kinase activity"/>
    <property type="evidence" value="ECO:0007669"/>
    <property type="project" value="UniProtKB-KW"/>
</dbReference>
<feature type="transmembrane region" description="Helical" evidence="4">
    <location>
        <begin position="260"/>
        <end position="279"/>
    </location>
</feature>
<feature type="transmembrane region" description="Helical" evidence="4">
    <location>
        <begin position="348"/>
        <end position="366"/>
    </location>
</feature>
<feature type="transmembrane region" description="Helical" evidence="4">
    <location>
        <begin position="315"/>
        <end position="336"/>
    </location>
</feature>
<keyword evidence="7" id="KW-1185">Reference proteome</keyword>
<keyword evidence="4" id="KW-1133">Transmembrane helix</keyword>
<feature type="transmembrane region" description="Helical" evidence="4">
    <location>
        <begin position="204"/>
        <end position="222"/>
    </location>
</feature>
<keyword evidence="3" id="KW-0902">Two-component regulatory system</keyword>
<keyword evidence="4" id="KW-0472">Membrane</keyword>
<dbReference type="Gene3D" id="3.30.565.10">
    <property type="entry name" value="Histidine kinase-like ATPase, C-terminal domain"/>
    <property type="match status" value="1"/>
</dbReference>
<dbReference type="CDD" id="cd16917">
    <property type="entry name" value="HATPase_UhpB-NarQ-NarX-like"/>
    <property type="match status" value="1"/>
</dbReference>
<proteinExistence type="predicted"/>
<evidence type="ECO:0000259" key="5">
    <source>
        <dbReference type="Pfam" id="PF02518"/>
    </source>
</evidence>
<keyword evidence="2 6" id="KW-0418">Kinase</keyword>
<feature type="transmembrane region" description="Helical" evidence="4">
    <location>
        <begin position="234"/>
        <end position="254"/>
    </location>
</feature>
<dbReference type="Proteomes" id="UP000759298">
    <property type="component" value="Unassembled WGS sequence"/>
</dbReference>
<feature type="domain" description="Histidine kinase/HSP90-like ATPase" evidence="5">
    <location>
        <begin position="541"/>
        <end position="625"/>
    </location>
</feature>
<dbReference type="EMBL" id="JAHWXP010000004">
    <property type="protein sequence ID" value="MBY8338096.1"/>
    <property type="molecule type" value="Genomic_DNA"/>
</dbReference>
<feature type="transmembrane region" description="Helical" evidence="4">
    <location>
        <begin position="21"/>
        <end position="44"/>
    </location>
</feature>
<organism evidence="6 7">
    <name type="scientific">Alteriqipengyuania abyssalis</name>
    <dbReference type="NCBI Taxonomy" id="2860200"/>
    <lineage>
        <taxon>Bacteria</taxon>
        <taxon>Pseudomonadati</taxon>
        <taxon>Pseudomonadota</taxon>
        <taxon>Alphaproteobacteria</taxon>
        <taxon>Sphingomonadales</taxon>
        <taxon>Erythrobacteraceae</taxon>
        <taxon>Alteriqipengyuania</taxon>
    </lineage>
</organism>
<evidence type="ECO:0000256" key="4">
    <source>
        <dbReference type="SAM" id="Phobius"/>
    </source>
</evidence>
<evidence type="ECO:0000256" key="2">
    <source>
        <dbReference type="ARBA" id="ARBA00022777"/>
    </source>
</evidence>
<evidence type="ECO:0000313" key="6">
    <source>
        <dbReference type="EMBL" id="MBY8338096.1"/>
    </source>
</evidence>
<protein>
    <submittedName>
        <fullName evidence="6">Histidine kinase</fullName>
    </submittedName>
</protein>
<gene>
    <name evidence="6" type="ORF">KYN89_13680</name>
</gene>
<evidence type="ECO:0000256" key="1">
    <source>
        <dbReference type="ARBA" id="ARBA00022679"/>
    </source>
</evidence>
<accession>A0ABS7PGJ2</accession>
<dbReference type="InterPro" id="IPR003594">
    <property type="entry name" value="HATPase_dom"/>
</dbReference>
<dbReference type="PANTHER" id="PTHR24421:SF58">
    <property type="entry name" value="SIGNAL TRANSDUCTION HISTIDINE-PROTEIN KINASE_PHOSPHATASE UHPB"/>
    <property type="match status" value="1"/>
</dbReference>
<feature type="transmembrane region" description="Helical" evidence="4">
    <location>
        <begin position="291"/>
        <end position="309"/>
    </location>
</feature>
<keyword evidence="1" id="KW-0808">Transferase</keyword>
<dbReference type="Pfam" id="PF02518">
    <property type="entry name" value="HATPase_c"/>
    <property type="match status" value="1"/>
</dbReference>
<dbReference type="SUPFAM" id="SSF55874">
    <property type="entry name" value="ATPase domain of HSP90 chaperone/DNA topoisomerase II/histidine kinase"/>
    <property type="match status" value="1"/>
</dbReference>